<dbReference type="RefSeq" id="WP_266603890.1">
    <property type="nucleotide sequence ID" value="NZ_JAPHNL010000296.1"/>
</dbReference>
<dbReference type="Pfam" id="PF14016">
    <property type="entry name" value="DUF4232"/>
    <property type="match status" value="1"/>
</dbReference>
<protein>
    <submittedName>
        <fullName evidence="3">DUF4232 domain-containing protein</fullName>
    </submittedName>
</protein>
<organism evidence="3 4">
    <name type="scientific">Streptomyces beihaiensis</name>
    <dbReference type="NCBI Taxonomy" id="2984495"/>
    <lineage>
        <taxon>Bacteria</taxon>
        <taxon>Bacillati</taxon>
        <taxon>Actinomycetota</taxon>
        <taxon>Actinomycetes</taxon>
        <taxon>Kitasatosporales</taxon>
        <taxon>Streptomycetaceae</taxon>
        <taxon>Streptomyces</taxon>
    </lineage>
</organism>
<gene>
    <name evidence="3" type="ORF">OFY01_26110</name>
</gene>
<dbReference type="Proteomes" id="UP001163064">
    <property type="component" value="Unassembled WGS sequence"/>
</dbReference>
<feature type="signal peptide" evidence="1">
    <location>
        <begin position="1"/>
        <end position="24"/>
    </location>
</feature>
<proteinExistence type="predicted"/>
<evidence type="ECO:0000313" key="3">
    <source>
        <dbReference type="EMBL" id="MCX3063171.1"/>
    </source>
</evidence>
<keyword evidence="1" id="KW-0732">Signal</keyword>
<dbReference type="EMBL" id="JAPHNL010000296">
    <property type="protein sequence ID" value="MCX3063171.1"/>
    <property type="molecule type" value="Genomic_DNA"/>
</dbReference>
<accession>A0ABT3U1K3</accession>
<reference evidence="3" key="1">
    <citation type="submission" date="2022-10" db="EMBL/GenBank/DDBJ databases">
        <title>Streptomyces beihaiensis sp. nov., a chitin degrading actinobacterium, isolated from shrimp pond soil.</title>
        <authorList>
            <person name="Xie J."/>
            <person name="Shen N."/>
        </authorList>
    </citation>
    <scope>NUCLEOTIDE SEQUENCE</scope>
    <source>
        <strain evidence="3">GXMU-J5</strain>
    </source>
</reference>
<evidence type="ECO:0000313" key="4">
    <source>
        <dbReference type="Proteomes" id="UP001163064"/>
    </source>
</evidence>
<evidence type="ECO:0000256" key="1">
    <source>
        <dbReference type="SAM" id="SignalP"/>
    </source>
</evidence>
<dbReference type="InterPro" id="IPR025326">
    <property type="entry name" value="DUF4232"/>
</dbReference>
<sequence length="180" mass="18611">MFHISKRAAALGAAAALAATTAFAVSADAAGSAPRTPGAPRTAKAAATTVPTCHVDDLYLSMGKPQGAAGSFLYPIRFTNTSTHTCDLRGYPGVSAVNVGHGQIGSPATRNAHSVSTVAVRPDHTVYATIRTNDPDVVSSCRPTSTYVRVYPPASYQSVLIPYHLRVCGAFEINPVGATP</sequence>
<evidence type="ECO:0000259" key="2">
    <source>
        <dbReference type="Pfam" id="PF14016"/>
    </source>
</evidence>
<keyword evidence="4" id="KW-1185">Reference proteome</keyword>
<comment type="caution">
    <text evidence="3">The sequence shown here is derived from an EMBL/GenBank/DDBJ whole genome shotgun (WGS) entry which is preliminary data.</text>
</comment>
<feature type="chain" id="PRO_5045564276" evidence="1">
    <location>
        <begin position="25"/>
        <end position="180"/>
    </location>
</feature>
<feature type="domain" description="DUF4232" evidence="2">
    <location>
        <begin position="53"/>
        <end position="162"/>
    </location>
</feature>
<name>A0ABT3U1K3_9ACTN</name>